<evidence type="ECO:0000256" key="1">
    <source>
        <dbReference type="ARBA" id="ARBA00007953"/>
    </source>
</evidence>
<evidence type="ECO:0000313" key="7">
    <source>
        <dbReference type="Proteomes" id="UP000321412"/>
    </source>
</evidence>
<dbReference type="GO" id="GO:0160150">
    <property type="term" value="F:tRNA pseudouridine(13) synthase activity"/>
    <property type="evidence" value="ECO:0007669"/>
    <property type="project" value="UniProtKB-EC"/>
</dbReference>
<dbReference type="PROSITE" id="PS50984">
    <property type="entry name" value="TRUD"/>
    <property type="match status" value="1"/>
</dbReference>
<feature type="active site" description="Nucleophile" evidence="4">
    <location>
        <position position="156"/>
    </location>
</feature>
<dbReference type="GO" id="GO:0031119">
    <property type="term" value="P:tRNA pseudouridine synthesis"/>
    <property type="evidence" value="ECO:0007669"/>
    <property type="project" value="UniProtKB-UniRule"/>
</dbReference>
<dbReference type="Gene3D" id="3.30.2350.20">
    <property type="entry name" value="TruD, catalytic domain"/>
    <property type="match status" value="1"/>
</dbReference>
<protein>
    <recommendedName>
        <fullName evidence="4">tRNA pseudouridine synthase D</fullName>
        <ecNumber evidence="4">5.4.99.27</ecNumber>
    </recommendedName>
    <alternativeName>
        <fullName evidence="4">tRNA pseudouridine(13) synthase</fullName>
    </alternativeName>
    <alternativeName>
        <fullName evidence="4">tRNA pseudouridylate synthase D</fullName>
    </alternativeName>
    <alternativeName>
        <fullName evidence="4">tRNA-uridine isomerase D</fullName>
    </alternativeName>
</protein>
<evidence type="ECO:0000313" key="6">
    <source>
        <dbReference type="EMBL" id="TXD38186.1"/>
    </source>
</evidence>
<comment type="catalytic activity">
    <reaction evidence="4">
        <text>uridine(13) in tRNA = pseudouridine(13) in tRNA</text>
        <dbReference type="Rhea" id="RHEA:42540"/>
        <dbReference type="Rhea" id="RHEA-COMP:10105"/>
        <dbReference type="Rhea" id="RHEA-COMP:10106"/>
        <dbReference type="ChEBI" id="CHEBI:65314"/>
        <dbReference type="ChEBI" id="CHEBI:65315"/>
        <dbReference type="EC" id="5.4.99.27"/>
    </reaction>
</comment>
<dbReference type="InterPro" id="IPR020103">
    <property type="entry name" value="PsdUridine_synth_cat_dom_sf"/>
</dbReference>
<dbReference type="InterPro" id="IPR001656">
    <property type="entry name" value="PsdUridine_synth_TruD"/>
</dbReference>
<accession>A0A5C6X9Z4</accession>
<evidence type="ECO:0000256" key="2">
    <source>
        <dbReference type="ARBA" id="ARBA00022694"/>
    </source>
</evidence>
<dbReference type="PROSITE" id="PS01268">
    <property type="entry name" value="UPF0024"/>
    <property type="match status" value="1"/>
</dbReference>
<keyword evidence="3 4" id="KW-0413">Isomerase</keyword>
<evidence type="ECO:0000259" key="5">
    <source>
        <dbReference type="PROSITE" id="PS50984"/>
    </source>
</evidence>
<dbReference type="InterPro" id="IPR050170">
    <property type="entry name" value="TruD_pseudoU_synthase"/>
</dbReference>
<dbReference type="InterPro" id="IPR011760">
    <property type="entry name" value="PsdUridine_synth_TruD_insert"/>
</dbReference>
<dbReference type="InterPro" id="IPR042214">
    <property type="entry name" value="TruD_catalytic"/>
</dbReference>
<dbReference type="OrthoDB" id="1550679at2"/>
<name>A0A5C6X9Z4_9DELT</name>
<dbReference type="Pfam" id="PF01142">
    <property type="entry name" value="TruD"/>
    <property type="match status" value="2"/>
</dbReference>
<comment type="caution">
    <text evidence="6">The sequence shown here is derived from an EMBL/GenBank/DDBJ whole genome shotgun (WGS) entry which is preliminary data.</text>
</comment>
<comment type="function">
    <text evidence="4">Responsible for synthesis of pseudouridine from uracil-13 in transfer RNAs.</text>
</comment>
<dbReference type="EC" id="5.4.99.27" evidence="4"/>
<dbReference type="AlphaFoldDB" id="A0A5C6X9Z4"/>
<dbReference type="Proteomes" id="UP000321412">
    <property type="component" value="Unassembled WGS sequence"/>
</dbReference>
<evidence type="ECO:0000256" key="3">
    <source>
        <dbReference type="ARBA" id="ARBA00023235"/>
    </source>
</evidence>
<dbReference type="InterPro" id="IPR043165">
    <property type="entry name" value="TruD_insert_sf"/>
</dbReference>
<dbReference type="GO" id="GO:0005829">
    <property type="term" value="C:cytosol"/>
    <property type="evidence" value="ECO:0007669"/>
    <property type="project" value="TreeGrafter"/>
</dbReference>
<dbReference type="PANTHER" id="PTHR47811:SF1">
    <property type="entry name" value="TRNA PSEUDOURIDINE SYNTHASE D"/>
    <property type="match status" value="1"/>
</dbReference>
<gene>
    <name evidence="4" type="primary">truD</name>
    <name evidence="6" type="ORF">FRC98_04620</name>
</gene>
<dbReference type="Gene3D" id="3.30.2340.10">
    <property type="entry name" value="TruD, insertion domain"/>
    <property type="match status" value="1"/>
</dbReference>
<keyword evidence="2 4" id="KW-0819">tRNA processing</keyword>
<dbReference type="PANTHER" id="PTHR47811">
    <property type="entry name" value="TRNA PSEUDOURIDINE SYNTHASE D"/>
    <property type="match status" value="1"/>
</dbReference>
<sequence>MTMARAMVWREAMSSSLARVTASGMARGLECFTRCSERSLASGARLRGDAEVAGGRRYAHPELLPSGEKMSSTPSQTTPIACPRLCADLPGLAGTLKASAEDFVVEEIAAYAASGQGDHLFLWVEKRDLDGASLLRKIAAHFGIEQAEVASAGTKDRVAVTRQWLSVPAEVLAGREPAEVVGEVDASIRILDAALHTNKLRTGHLAGNRFELRVRDLQALDDGDEASVEARIHAIEARLKALGVPNFYGSQRFGRQGQNLFRGLRWLQGGRSPKGRFQRKMAVSAVQSEIFNRVLARRLEDGSWRRALDGDVFEKLDSGGRFWVGPDELEEVQGRIDAGELVITGPMPGYKEGVAQGEAGRIEQEVLSELGLEVEMFRAAGKMGRGARRALTLPMPALDVTMEDAMSARVAFALPSGSYATVVMREFLGREDLDEADPVL</sequence>
<dbReference type="EMBL" id="VOSM01000002">
    <property type="protein sequence ID" value="TXD38186.1"/>
    <property type="molecule type" value="Genomic_DNA"/>
</dbReference>
<dbReference type="InterPro" id="IPR020119">
    <property type="entry name" value="PsdUridine_synth_TruD_CS"/>
</dbReference>
<reference evidence="6 7" key="1">
    <citation type="submission" date="2019-08" db="EMBL/GenBank/DDBJ databases">
        <title>Bradymonadales sp. TMQ4.</title>
        <authorList>
            <person name="Liang Q."/>
        </authorList>
    </citation>
    <scope>NUCLEOTIDE SEQUENCE [LARGE SCALE GENOMIC DNA]</scope>
    <source>
        <strain evidence="6 7">TMQ4</strain>
    </source>
</reference>
<evidence type="ECO:0000256" key="4">
    <source>
        <dbReference type="HAMAP-Rule" id="MF_01082"/>
    </source>
</evidence>
<comment type="similarity">
    <text evidence="1 4">Belongs to the pseudouridine synthase TruD family.</text>
</comment>
<dbReference type="GO" id="GO:0003723">
    <property type="term" value="F:RNA binding"/>
    <property type="evidence" value="ECO:0007669"/>
    <property type="project" value="InterPro"/>
</dbReference>
<dbReference type="SUPFAM" id="SSF55120">
    <property type="entry name" value="Pseudouridine synthase"/>
    <property type="match status" value="1"/>
</dbReference>
<keyword evidence="7" id="KW-1185">Reference proteome</keyword>
<feature type="domain" description="TRUD" evidence="5">
    <location>
        <begin position="243"/>
        <end position="393"/>
    </location>
</feature>
<proteinExistence type="inferred from homology"/>
<organism evidence="6 7">
    <name type="scientific">Lujinxingia vulgaris</name>
    <dbReference type="NCBI Taxonomy" id="2600176"/>
    <lineage>
        <taxon>Bacteria</taxon>
        <taxon>Deltaproteobacteria</taxon>
        <taxon>Bradymonadales</taxon>
        <taxon>Lujinxingiaceae</taxon>
        <taxon>Lujinxingia</taxon>
    </lineage>
</organism>
<dbReference type="HAMAP" id="MF_01082">
    <property type="entry name" value="TruD"/>
    <property type="match status" value="1"/>
</dbReference>